<sequence>MRDLLLALDYCHRECKIIHTDVKSSNIIMQLNFEVTPTMRREFKVKENGSCVITKAAPLGNFPDGDRLDLEWWRKNGRFKLMDFGVAFIQADWDSSVDIWSTGLTLFHLLTAHPLYPDGLDENCCILCGCIWYSSRIGGAWFSRETGLPHEKYMSGLPNDVLAIDELLIRLLDLYGRPPPSQELLTFMSRMLEGATNVRSSKPYIPDEEFSYV</sequence>
<name>A0A9P5TY68_9AGAR</name>
<keyword evidence="5" id="KW-0418">Kinase</keyword>
<keyword evidence="6" id="KW-1185">Reference proteome</keyword>
<keyword evidence="3" id="KW-0067">ATP-binding</keyword>
<accession>A0A9P5TY68</accession>
<organism evidence="5 6">
    <name type="scientific">Rhodocollybia butyracea</name>
    <dbReference type="NCBI Taxonomy" id="206335"/>
    <lineage>
        <taxon>Eukaryota</taxon>
        <taxon>Fungi</taxon>
        <taxon>Dikarya</taxon>
        <taxon>Basidiomycota</taxon>
        <taxon>Agaricomycotina</taxon>
        <taxon>Agaricomycetes</taxon>
        <taxon>Agaricomycetidae</taxon>
        <taxon>Agaricales</taxon>
        <taxon>Marasmiineae</taxon>
        <taxon>Omphalotaceae</taxon>
        <taxon>Rhodocollybia</taxon>
    </lineage>
</organism>
<dbReference type="GO" id="GO:0004674">
    <property type="term" value="F:protein serine/threonine kinase activity"/>
    <property type="evidence" value="ECO:0007669"/>
    <property type="project" value="UniProtKB-KW"/>
</dbReference>
<keyword evidence="2" id="KW-0547">Nucleotide-binding</keyword>
<dbReference type="SUPFAM" id="SSF56112">
    <property type="entry name" value="Protein kinase-like (PK-like)"/>
    <property type="match status" value="1"/>
</dbReference>
<evidence type="ECO:0000256" key="2">
    <source>
        <dbReference type="ARBA" id="ARBA00022741"/>
    </source>
</evidence>
<dbReference type="PROSITE" id="PS50011">
    <property type="entry name" value="PROTEIN_KINASE_DOM"/>
    <property type="match status" value="1"/>
</dbReference>
<feature type="domain" description="Protein kinase" evidence="4">
    <location>
        <begin position="1"/>
        <end position="211"/>
    </location>
</feature>
<keyword evidence="5" id="KW-0808">Transferase</keyword>
<dbReference type="AlphaFoldDB" id="A0A9P5TY68"/>
<evidence type="ECO:0000313" key="5">
    <source>
        <dbReference type="EMBL" id="KAF9059506.1"/>
    </source>
</evidence>
<dbReference type="PROSITE" id="PS00108">
    <property type="entry name" value="PROTEIN_KINASE_ST"/>
    <property type="match status" value="1"/>
</dbReference>
<gene>
    <name evidence="5" type="ORF">BDP27DRAFT_1341358</name>
</gene>
<dbReference type="EMBL" id="JADNRY010000297">
    <property type="protein sequence ID" value="KAF9059506.1"/>
    <property type="molecule type" value="Genomic_DNA"/>
</dbReference>
<evidence type="ECO:0000256" key="1">
    <source>
        <dbReference type="ARBA" id="ARBA00022527"/>
    </source>
</evidence>
<evidence type="ECO:0000313" key="6">
    <source>
        <dbReference type="Proteomes" id="UP000772434"/>
    </source>
</evidence>
<dbReference type="InterPro" id="IPR050117">
    <property type="entry name" value="MAPK"/>
</dbReference>
<reference evidence="5" key="1">
    <citation type="submission" date="2020-11" db="EMBL/GenBank/DDBJ databases">
        <authorList>
            <consortium name="DOE Joint Genome Institute"/>
            <person name="Ahrendt S."/>
            <person name="Riley R."/>
            <person name="Andreopoulos W."/>
            <person name="Labutti K."/>
            <person name="Pangilinan J."/>
            <person name="Ruiz-Duenas F.J."/>
            <person name="Barrasa J.M."/>
            <person name="Sanchez-Garcia M."/>
            <person name="Camarero S."/>
            <person name="Miyauchi S."/>
            <person name="Serrano A."/>
            <person name="Linde D."/>
            <person name="Babiker R."/>
            <person name="Drula E."/>
            <person name="Ayuso-Fernandez I."/>
            <person name="Pacheco R."/>
            <person name="Padilla G."/>
            <person name="Ferreira P."/>
            <person name="Barriuso J."/>
            <person name="Kellner H."/>
            <person name="Castanera R."/>
            <person name="Alfaro M."/>
            <person name="Ramirez L."/>
            <person name="Pisabarro A.G."/>
            <person name="Kuo A."/>
            <person name="Tritt A."/>
            <person name="Lipzen A."/>
            <person name="He G."/>
            <person name="Yan M."/>
            <person name="Ng V."/>
            <person name="Cullen D."/>
            <person name="Martin F."/>
            <person name="Rosso M.-N."/>
            <person name="Henrissat B."/>
            <person name="Hibbett D."/>
            <person name="Martinez A.T."/>
            <person name="Grigoriev I.V."/>
        </authorList>
    </citation>
    <scope>NUCLEOTIDE SEQUENCE</scope>
    <source>
        <strain evidence="5">AH 40177</strain>
    </source>
</reference>
<dbReference type="OrthoDB" id="5979581at2759"/>
<dbReference type="InterPro" id="IPR011009">
    <property type="entry name" value="Kinase-like_dom_sf"/>
</dbReference>
<dbReference type="Gene3D" id="1.10.510.10">
    <property type="entry name" value="Transferase(Phosphotransferase) domain 1"/>
    <property type="match status" value="2"/>
</dbReference>
<dbReference type="GO" id="GO:0005524">
    <property type="term" value="F:ATP binding"/>
    <property type="evidence" value="ECO:0007669"/>
    <property type="project" value="UniProtKB-KW"/>
</dbReference>
<dbReference type="PANTHER" id="PTHR24055">
    <property type="entry name" value="MITOGEN-ACTIVATED PROTEIN KINASE"/>
    <property type="match status" value="1"/>
</dbReference>
<protein>
    <submittedName>
        <fullName evidence="5">Kinase-like domain-containing protein</fullName>
    </submittedName>
</protein>
<evidence type="ECO:0000256" key="3">
    <source>
        <dbReference type="ARBA" id="ARBA00022840"/>
    </source>
</evidence>
<evidence type="ECO:0000259" key="4">
    <source>
        <dbReference type="PROSITE" id="PS50011"/>
    </source>
</evidence>
<keyword evidence="1" id="KW-0723">Serine/threonine-protein kinase</keyword>
<proteinExistence type="predicted"/>
<dbReference type="Proteomes" id="UP000772434">
    <property type="component" value="Unassembled WGS sequence"/>
</dbReference>
<dbReference type="InterPro" id="IPR000719">
    <property type="entry name" value="Prot_kinase_dom"/>
</dbReference>
<dbReference type="InterPro" id="IPR008271">
    <property type="entry name" value="Ser/Thr_kinase_AS"/>
</dbReference>
<comment type="caution">
    <text evidence="5">The sequence shown here is derived from an EMBL/GenBank/DDBJ whole genome shotgun (WGS) entry which is preliminary data.</text>
</comment>